<name>A0A1E1WGP4_PECGO</name>
<dbReference type="AlphaFoldDB" id="A0A1E1WGP4"/>
<feature type="non-terminal residue" evidence="1">
    <location>
        <position position="1"/>
    </location>
</feature>
<reference evidence="1" key="1">
    <citation type="submission" date="2015-09" db="EMBL/GenBank/DDBJ databases">
        <title>De novo assembly of Pectinophora gossypiella (Pink Bollworm) gut transcriptome.</title>
        <authorList>
            <person name="Tassone E.E."/>
        </authorList>
    </citation>
    <scope>NUCLEOTIDE SEQUENCE</scope>
</reference>
<dbReference type="EMBL" id="GDQN01004880">
    <property type="protein sequence ID" value="JAT86174.1"/>
    <property type="molecule type" value="Transcribed_RNA"/>
</dbReference>
<gene>
    <name evidence="1" type="ORF">g.18614</name>
</gene>
<protein>
    <submittedName>
        <fullName evidence="1">Uncharacterized protein</fullName>
    </submittedName>
</protein>
<evidence type="ECO:0000313" key="1">
    <source>
        <dbReference type="EMBL" id="JAT86174.1"/>
    </source>
</evidence>
<feature type="non-terminal residue" evidence="1">
    <location>
        <position position="102"/>
    </location>
</feature>
<proteinExistence type="predicted"/>
<dbReference type="OrthoDB" id="6617263at2759"/>
<sequence>LKPIGLRMSKDIVENHKDRIRKHIHLYVNLVEKKTLLRHTSVEEAKMYIKDLLPAKPQWFWNNDFCTKYKFLLDVIPLEERYNFVKSIFSEKYRNQHFEMTS</sequence>
<organism evidence="1">
    <name type="scientific">Pectinophora gossypiella</name>
    <name type="common">Cotton pink bollworm</name>
    <name type="synonym">Depressaria gossypiella</name>
    <dbReference type="NCBI Taxonomy" id="13191"/>
    <lineage>
        <taxon>Eukaryota</taxon>
        <taxon>Metazoa</taxon>
        <taxon>Ecdysozoa</taxon>
        <taxon>Arthropoda</taxon>
        <taxon>Hexapoda</taxon>
        <taxon>Insecta</taxon>
        <taxon>Pterygota</taxon>
        <taxon>Neoptera</taxon>
        <taxon>Endopterygota</taxon>
        <taxon>Lepidoptera</taxon>
        <taxon>Glossata</taxon>
        <taxon>Ditrysia</taxon>
        <taxon>Gelechioidea</taxon>
        <taxon>Gelechiidae</taxon>
        <taxon>Apatetrinae</taxon>
        <taxon>Pectinophora</taxon>
    </lineage>
</organism>
<accession>A0A1E1WGP4</accession>